<dbReference type="AlphaFoldDB" id="A0A519BES6"/>
<feature type="compositionally biased region" description="Basic and acidic residues" evidence="1">
    <location>
        <begin position="63"/>
        <end position="80"/>
    </location>
</feature>
<accession>A0A519BES6</accession>
<reference evidence="2 3" key="1">
    <citation type="journal article" date="2019" name="ISME J.">
        <title>Insights into ecological role of a new deltaproteobacterial order Candidatus Acidulodesulfobacterales by metagenomics and metatranscriptomics.</title>
        <authorList>
            <person name="Tan S."/>
            <person name="Liu J."/>
            <person name="Fang Y."/>
            <person name="Hedlund B.P."/>
            <person name="Lian Z.H."/>
            <person name="Huang L.Y."/>
            <person name="Li J.T."/>
            <person name="Huang L.N."/>
            <person name="Li W.J."/>
            <person name="Jiang H.C."/>
            <person name="Dong H.L."/>
            <person name="Shu W.S."/>
        </authorList>
    </citation>
    <scope>NUCLEOTIDE SEQUENCE [LARGE SCALE GENOMIC DNA]</scope>
    <source>
        <strain evidence="2">AP2</strain>
    </source>
</reference>
<dbReference type="Proteomes" id="UP000316562">
    <property type="component" value="Unassembled WGS sequence"/>
</dbReference>
<evidence type="ECO:0000313" key="3">
    <source>
        <dbReference type="Proteomes" id="UP000316562"/>
    </source>
</evidence>
<proteinExistence type="predicted"/>
<dbReference type="EMBL" id="SGBC01000004">
    <property type="protein sequence ID" value="RZD15770.1"/>
    <property type="molecule type" value="Genomic_DNA"/>
</dbReference>
<name>A0A519BES6_ACIG2</name>
<organism evidence="2 3">
    <name type="scientific">Acididesulfobacter guangdongensis</name>
    <dbReference type="NCBI Taxonomy" id="2597225"/>
    <lineage>
        <taxon>Bacteria</taxon>
        <taxon>Deltaproteobacteria</taxon>
        <taxon>Candidatus Acidulodesulfobacterales</taxon>
        <taxon>Candidatus Acididesulfobacter</taxon>
    </lineage>
</organism>
<comment type="caution">
    <text evidence="2">The sequence shown here is derived from an EMBL/GenBank/DDBJ whole genome shotgun (WGS) entry which is preliminary data.</text>
</comment>
<sequence length="80" mass="9512">MTEKKDKKDKKQVYIGVKLTRDEFGEIKKMQEEAAENGLRLTIKEILDRAFEIGLEEAEKELEEERKKRDKTKKETGKKR</sequence>
<gene>
    <name evidence="2" type="ORF">EVJ46_09630</name>
</gene>
<evidence type="ECO:0000313" key="2">
    <source>
        <dbReference type="EMBL" id="RZD15770.1"/>
    </source>
</evidence>
<evidence type="ECO:0000256" key="1">
    <source>
        <dbReference type="SAM" id="MobiDB-lite"/>
    </source>
</evidence>
<feature type="region of interest" description="Disordered" evidence="1">
    <location>
        <begin position="60"/>
        <end position="80"/>
    </location>
</feature>
<protein>
    <submittedName>
        <fullName evidence="2">Uncharacterized protein</fullName>
    </submittedName>
</protein>